<dbReference type="RefSeq" id="WP_380231294.1">
    <property type="nucleotide sequence ID" value="NZ_JBHSVH010000002.1"/>
</dbReference>
<proteinExistence type="predicted"/>
<gene>
    <name evidence="3" type="ORF">ACFQMG_15515</name>
</gene>
<protein>
    <recommendedName>
        <fullName evidence="5">Carbon monoxide dehydrogenase subunit G</fullName>
    </recommendedName>
</protein>
<keyword evidence="2" id="KW-1133">Transmembrane helix</keyword>
<dbReference type="InterPro" id="IPR023393">
    <property type="entry name" value="START-like_dom_sf"/>
</dbReference>
<reference evidence="4" key="1">
    <citation type="journal article" date="2019" name="Int. J. Syst. Evol. Microbiol.">
        <title>The Global Catalogue of Microorganisms (GCM) 10K type strain sequencing project: providing services to taxonomists for standard genome sequencing and annotation.</title>
        <authorList>
            <consortium name="The Broad Institute Genomics Platform"/>
            <consortium name="The Broad Institute Genome Sequencing Center for Infectious Disease"/>
            <person name="Wu L."/>
            <person name="Ma J."/>
        </authorList>
    </citation>
    <scope>NUCLEOTIDE SEQUENCE [LARGE SCALE GENOMIC DNA]</scope>
    <source>
        <strain evidence="4">CGMCC 1.12859</strain>
    </source>
</reference>
<keyword evidence="2" id="KW-0812">Transmembrane</keyword>
<feature type="compositionally biased region" description="Low complexity" evidence="1">
    <location>
        <begin position="334"/>
        <end position="344"/>
    </location>
</feature>
<dbReference type="Gene3D" id="3.30.530.20">
    <property type="match status" value="1"/>
</dbReference>
<dbReference type="EMBL" id="JBHTAJ010000025">
    <property type="protein sequence ID" value="MFC7180965.1"/>
    <property type="molecule type" value="Genomic_DNA"/>
</dbReference>
<evidence type="ECO:0000256" key="2">
    <source>
        <dbReference type="SAM" id="Phobius"/>
    </source>
</evidence>
<accession>A0ABW2FUQ2</accession>
<dbReference type="InterPro" id="IPR010419">
    <property type="entry name" value="CO_DH_gsu"/>
</dbReference>
<evidence type="ECO:0008006" key="5">
    <source>
        <dbReference type="Google" id="ProtNLM"/>
    </source>
</evidence>
<comment type="caution">
    <text evidence="3">The sequence shown here is derived from an EMBL/GenBank/DDBJ whole genome shotgun (WGS) entry which is preliminary data.</text>
</comment>
<dbReference type="SUPFAM" id="SSF55961">
    <property type="entry name" value="Bet v1-like"/>
    <property type="match status" value="1"/>
</dbReference>
<feature type="compositionally biased region" description="Acidic residues" evidence="1">
    <location>
        <begin position="204"/>
        <end position="252"/>
    </location>
</feature>
<dbReference type="PANTHER" id="PTHR38588">
    <property type="entry name" value="BLL0334 PROTEIN"/>
    <property type="match status" value="1"/>
</dbReference>
<dbReference type="Proteomes" id="UP001596435">
    <property type="component" value="Unassembled WGS sequence"/>
</dbReference>
<dbReference type="PANTHER" id="PTHR38588:SF1">
    <property type="entry name" value="BLL0334 PROTEIN"/>
    <property type="match status" value="1"/>
</dbReference>
<keyword evidence="2" id="KW-0472">Membrane</keyword>
<name>A0ABW2FUQ2_9ACTN</name>
<evidence type="ECO:0000313" key="4">
    <source>
        <dbReference type="Proteomes" id="UP001596435"/>
    </source>
</evidence>
<evidence type="ECO:0000313" key="3">
    <source>
        <dbReference type="EMBL" id="MFC7180965.1"/>
    </source>
</evidence>
<feature type="region of interest" description="Disordered" evidence="1">
    <location>
        <begin position="144"/>
        <end position="360"/>
    </location>
</feature>
<feature type="compositionally biased region" description="Acidic residues" evidence="1">
    <location>
        <begin position="267"/>
        <end position="283"/>
    </location>
</feature>
<organism evidence="3 4">
    <name type="scientific">Kitasatospora paranensis</name>
    <dbReference type="NCBI Taxonomy" id="258053"/>
    <lineage>
        <taxon>Bacteria</taxon>
        <taxon>Bacillati</taxon>
        <taxon>Actinomycetota</taxon>
        <taxon>Actinomycetes</taxon>
        <taxon>Kitasatosporales</taxon>
        <taxon>Streptomycetaceae</taxon>
        <taxon>Kitasatospora</taxon>
    </lineage>
</organism>
<sequence>MEHEVVVQLPAAVVRQALQDRDLLVRCVPGLSTDAASAGAAGRPTEGRLKLRVGASTITFKGSLSLIEGREGVLTALAEGQEARGSGEAEATLRISVRERPEGCALAFTGDLSADGRLAEFDAEALESAGRRLLDRFAAALAAESGAPEAAAPEEPEPASDEARADASPTDEAPADEAQAEEAPAEEARTDGTAEPVAAGSTDDATEDTAAEEESAETAEEPAEEAAPADEAEGEDGGADEDGEGDGGDEDGPGGNVVYLEDHAAPDLDDDLSDLIAFTDDEPLPSPEPEPAASFEYQPDPALSGPVRRSIVGRSAEEVDHAPPHGRYAPTPPSRSARARAASRWGGAEPKLLTGGTGDRSAVPWMIGGGVALLGGAVVLVRALRRR</sequence>
<evidence type="ECO:0000256" key="1">
    <source>
        <dbReference type="SAM" id="MobiDB-lite"/>
    </source>
</evidence>
<feature type="compositionally biased region" description="Acidic residues" evidence="1">
    <location>
        <begin position="173"/>
        <end position="185"/>
    </location>
</feature>
<feature type="transmembrane region" description="Helical" evidence="2">
    <location>
        <begin position="362"/>
        <end position="384"/>
    </location>
</feature>
<keyword evidence="4" id="KW-1185">Reference proteome</keyword>